<evidence type="ECO:0000256" key="3">
    <source>
        <dbReference type="ARBA" id="ARBA00023163"/>
    </source>
</evidence>
<dbReference type="SMART" id="SM00422">
    <property type="entry name" value="HTH_MERR"/>
    <property type="match status" value="1"/>
</dbReference>
<dbReference type="EMBL" id="CP036266">
    <property type="protein sequence ID" value="QDT19889.1"/>
    <property type="molecule type" value="Genomic_DNA"/>
</dbReference>
<dbReference type="GO" id="GO:0003700">
    <property type="term" value="F:DNA-binding transcription factor activity"/>
    <property type="evidence" value="ECO:0007669"/>
    <property type="project" value="InterPro"/>
</dbReference>
<keyword evidence="2" id="KW-0238">DNA-binding</keyword>
<gene>
    <name evidence="6" type="primary">merR1_1</name>
    <name evidence="6" type="ORF">HG66A1_16570</name>
</gene>
<dbReference type="PROSITE" id="PS50937">
    <property type="entry name" value="HTH_MERR_2"/>
    <property type="match status" value="1"/>
</dbReference>
<dbReference type="OrthoDB" id="9791488at2"/>
<dbReference type="AlphaFoldDB" id="A0A517PKI7"/>
<name>A0A517PKI7_9PLAN</name>
<sequence length="136" mass="15258">MKSLTIGQVAERSGVGVEAVRFYEREGLIPKPDRSSSGYRQFDDQTIARLQFIRRAKELGFTLTEIKELLSLRLDATTSCADIKSRAEAKIADFDEKIRTLKQMKRALNKLTSECSGRGSISECSILDALDSKPRK</sequence>
<dbReference type="SUPFAM" id="SSF46955">
    <property type="entry name" value="Putative DNA-binding domain"/>
    <property type="match status" value="1"/>
</dbReference>
<dbReference type="InterPro" id="IPR009061">
    <property type="entry name" value="DNA-bd_dom_put_sf"/>
</dbReference>
<dbReference type="CDD" id="cd04770">
    <property type="entry name" value="HTH_HMRTR"/>
    <property type="match status" value="1"/>
</dbReference>
<accession>A0A517PKI7</accession>
<evidence type="ECO:0000256" key="1">
    <source>
        <dbReference type="ARBA" id="ARBA00023015"/>
    </source>
</evidence>
<proteinExistence type="predicted"/>
<dbReference type="InterPro" id="IPR047057">
    <property type="entry name" value="MerR_fam"/>
</dbReference>
<dbReference type="PRINTS" id="PR00040">
    <property type="entry name" value="HTHMERR"/>
</dbReference>
<organism evidence="6 7">
    <name type="scientific">Gimesia chilikensis</name>
    <dbReference type="NCBI Taxonomy" id="2605989"/>
    <lineage>
        <taxon>Bacteria</taxon>
        <taxon>Pseudomonadati</taxon>
        <taxon>Planctomycetota</taxon>
        <taxon>Planctomycetia</taxon>
        <taxon>Planctomycetales</taxon>
        <taxon>Planctomycetaceae</taxon>
        <taxon>Gimesia</taxon>
    </lineage>
</organism>
<evidence type="ECO:0000256" key="2">
    <source>
        <dbReference type="ARBA" id="ARBA00023125"/>
    </source>
</evidence>
<evidence type="ECO:0000259" key="5">
    <source>
        <dbReference type="PROSITE" id="PS50937"/>
    </source>
</evidence>
<keyword evidence="4" id="KW-0175">Coiled coil</keyword>
<evidence type="ECO:0000313" key="7">
    <source>
        <dbReference type="Proteomes" id="UP000320421"/>
    </source>
</evidence>
<dbReference type="PANTHER" id="PTHR30204">
    <property type="entry name" value="REDOX-CYCLING DRUG-SENSING TRANSCRIPTIONAL ACTIVATOR SOXR"/>
    <property type="match status" value="1"/>
</dbReference>
<keyword evidence="3" id="KW-0804">Transcription</keyword>
<keyword evidence="1" id="KW-0805">Transcription regulation</keyword>
<dbReference type="Proteomes" id="UP000320421">
    <property type="component" value="Chromosome"/>
</dbReference>
<reference evidence="6 7" key="1">
    <citation type="submission" date="2019-02" db="EMBL/GenBank/DDBJ databases">
        <title>Deep-cultivation of Planctomycetes and their phenomic and genomic characterization uncovers novel biology.</title>
        <authorList>
            <person name="Wiegand S."/>
            <person name="Jogler M."/>
            <person name="Boedeker C."/>
            <person name="Pinto D."/>
            <person name="Vollmers J."/>
            <person name="Rivas-Marin E."/>
            <person name="Kohn T."/>
            <person name="Peeters S.H."/>
            <person name="Heuer A."/>
            <person name="Rast P."/>
            <person name="Oberbeckmann S."/>
            <person name="Bunk B."/>
            <person name="Jeske O."/>
            <person name="Meyerdierks A."/>
            <person name="Storesund J.E."/>
            <person name="Kallscheuer N."/>
            <person name="Luecker S."/>
            <person name="Lage O.M."/>
            <person name="Pohl T."/>
            <person name="Merkel B.J."/>
            <person name="Hornburger P."/>
            <person name="Mueller R.-W."/>
            <person name="Bruemmer F."/>
            <person name="Labrenz M."/>
            <person name="Spormann A.M."/>
            <person name="Op den Camp H."/>
            <person name="Overmann J."/>
            <person name="Amann R."/>
            <person name="Jetten M.S.M."/>
            <person name="Mascher T."/>
            <person name="Medema M.H."/>
            <person name="Devos D.P."/>
            <person name="Kaster A.-K."/>
            <person name="Ovreas L."/>
            <person name="Rohde M."/>
            <person name="Galperin M.Y."/>
            <person name="Jogler C."/>
        </authorList>
    </citation>
    <scope>NUCLEOTIDE SEQUENCE [LARGE SCALE GENOMIC DNA]</scope>
    <source>
        <strain evidence="6 7">HG66A1</strain>
    </source>
</reference>
<evidence type="ECO:0000256" key="4">
    <source>
        <dbReference type="SAM" id="Coils"/>
    </source>
</evidence>
<dbReference type="InterPro" id="IPR000551">
    <property type="entry name" value="MerR-type_HTH_dom"/>
</dbReference>
<dbReference type="RefSeq" id="WP_145181891.1">
    <property type="nucleotide sequence ID" value="NZ_CP036266.1"/>
</dbReference>
<dbReference type="Gene3D" id="1.10.1660.10">
    <property type="match status" value="1"/>
</dbReference>
<feature type="coiled-coil region" evidence="4">
    <location>
        <begin position="84"/>
        <end position="114"/>
    </location>
</feature>
<keyword evidence="7" id="KW-1185">Reference proteome</keyword>
<dbReference type="GO" id="GO:0003677">
    <property type="term" value="F:DNA binding"/>
    <property type="evidence" value="ECO:0007669"/>
    <property type="project" value="UniProtKB-KW"/>
</dbReference>
<evidence type="ECO:0000313" key="6">
    <source>
        <dbReference type="EMBL" id="QDT19889.1"/>
    </source>
</evidence>
<protein>
    <submittedName>
        <fullName evidence="6">Mercuric resistance operon regulatory protein</fullName>
    </submittedName>
</protein>
<feature type="domain" description="HTH merR-type" evidence="5">
    <location>
        <begin position="3"/>
        <end position="72"/>
    </location>
</feature>
<dbReference type="Pfam" id="PF13411">
    <property type="entry name" value="MerR_1"/>
    <property type="match status" value="1"/>
</dbReference>
<dbReference type="PANTHER" id="PTHR30204:SF94">
    <property type="entry name" value="HEAVY METAL-DEPENDENT TRANSCRIPTIONAL REGULATOR HI_0293-RELATED"/>
    <property type="match status" value="1"/>
</dbReference>